<evidence type="ECO:0000256" key="3">
    <source>
        <dbReference type="ARBA" id="ARBA00022989"/>
    </source>
</evidence>
<evidence type="ECO:0000256" key="1">
    <source>
        <dbReference type="ARBA" id="ARBA00004141"/>
    </source>
</evidence>
<dbReference type="PANTHER" id="PTHR15819:SF11">
    <property type="entry name" value="MID1, ISOFORM A"/>
    <property type="match status" value="1"/>
</dbReference>
<evidence type="ECO:0000313" key="7">
    <source>
        <dbReference type="EMBL" id="EFX66792.1"/>
    </source>
</evidence>
<dbReference type="InParanoid" id="E9HN87"/>
<dbReference type="KEGG" id="dpx:DAPPUDRAFT_116001"/>
<evidence type="ECO:0000256" key="5">
    <source>
        <dbReference type="ARBA" id="ARBA00023180"/>
    </source>
</evidence>
<keyword evidence="2" id="KW-0812">Transmembrane</keyword>
<keyword evidence="5" id="KW-0325">Glycoprotein</keyword>
<dbReference type="eggNOG" id="ENOG502SCFM">
    <property type="taxonomic scope" value="Eukaryota"/>
</dbReference>
<sequence length="188" mass="21026">MWLDGDRIKPCRTFCHEVERLCPYFLPAEKSGPGSQYAGEPSFLCIDPDVRETTNQSTNSAYSERSCYRPCTLEYNLEPDIDPSLCVASLGDISGFVEEDADVATDREDCQQTYKNDTASVSGIVTDSELLGDLDVSDDQCTPFSDKDPPLTGRLSSSGWTNHLHFGWQWRTLVLPFAMLPSVIQYFT</sequence>
<accession>E9HN87</accession>
<name>E9HN87_DAPPU</name>
<keyword evidence="4" id="KW-0472">Membrane</keyword>
<dbReference type="STRING" id="6669.E9HN87"/>
<gene>
    <name evidence="7" type="ORF">DAPPUDRAFT_116001</name>
</gene>
<dbReference type="EMBL" id="GL732694">
    <property type="protein sequence ID" value="EFX66792.1"/>
    <property type="molecule type" value="Genomic_DNA"/>
</dbReference>
<dbReference type="AlphaFoldDB" id="E9HN87"/>
<keyword evidence="3" id="KW-1133">Transmembrane helix</keyword>
<evidence type="ECO:0000313" key="8">
    <source>
        <dbReference type="Proteomes" id="UP000000305"/>
    </source>
</evidence>
<keyword evidence="8" id="KW-1185">Reference proteome</keyword>
<dbReference type="InterPro" id="IPR055288">
    <property type="entry name" value="NALCN_aux_factor_1/2"/>
</dbReference>
<comment type="subcellular location">
    <subcellularLocation>
        <location evidence="1">Membrane</location>
        <topology evidence="1">Multi-pass membrane protein</topology>
    </subcellularLocation>
</comment>
<protein>
    <recommendedName>
        <fullName evidence="9">FZ domain-containing protein</fullName>
    </recommendedName>
</protein>
<comment type="similarity">
    <text evidence="6">Belongs to the NALF family.</text>
</comment>
<dbReference type="HOGENOM" id="CLU_1442451_0_0_1"/>
<dbReference type="PANTHER" id="PTHR15819">
    <property type="entry name" value="TRANSMEMBRANE PROTEIN FAM155"/>
    <property type="match status" value="1"/>
</dbReference>
<evidence type="ECO:0008006" key="9">
    <source>
        <dbReference type="Google" id="ProtNLM"/>
    </source>
</evidence>
<dbReference type="OrthoDB" id="10047996at2759"/>
<evidence type="ECO:0000256" key="2">
    <source>
        <dbReference type="ARBA" id="ARBA00022692"/>
    </source>
</evidence>
<organism evidence="7 8">
    <name type="scientific">Daphnia pulex</name>
    <name type="common">Water flea</name>
    <dbReference type="NCBI Taxonomy" id="6669"/>
    <lineage>
        <taxon>Eukaryota</taxon>
        <taxon>Metazoa</taxon>
        <taxon>Ecdysozoa</taxon>
        <taxon>Arthropoda</taxon>
        <taxon>Crustacea</taxon>
        <taxon>Branchiopoda</taxon>
        <taxon>Diplostraca</taxon>
        <taxon>Cladocera</taxon>
        <taxon>Anomopoda</taxon>
        <taxon>Daphniidae</taxon>
        <taxon>Daphnia</taxon>
    </lineage>
</organism>
<proteinExistence type="inferred from homology"/>
<dbReference type="Proteomes" id="UP000000305">
    <property type="component" value="Unassembled WGS sequence"/>
</dbReference>
<reference evidence="7 8" key="1">
    <citation type="journal article" date="2011" name="Science">
        <title>The ecoresponsive genome of Daphnia pulex.</title>
        <authorList>
            <person name="Colbourne J.K."/>
            <person name="Pfrender M.E."/>
            <person name="Gilbert D."/>
            <person name="Thomas W.K."/>
            <person name="Tucker A."/>
            <person name="Oakley T.H."/>
            <person name="Tokishita S."/>
            <person name="Aerts A."/>
            <person name="Arnold G.J."/>
            <person name="Basu M.K."/>
            <person name="Bauer D.J."/>
            <person name="Caceres C.E."/>
            <person name="Carmel L."/>
            <person name="Casola C."/>
            <person name="Choi J.H."/>
            <person name="Detter J.C."/>
            <person name="Dong Q."/>
            <person name="Dusheyko S."/>
            <person name="Eads B.D."/>
            <person name="Frohlich T."/>
            <person name="Geiler-Samerotte K.A."/>
            <person name="Gerlach D."/>
            <person name="Hatcher P."/>
            <person name="Jogdeo S."/>
            <person name="Krijgsveld J."/>
            <person name="Kriventseva E.V."/>
            <person name="Kultz D."/>
            <person name="Laforsch C."/>
            <person name="Lindquist E."/>
            <person name="Lopez J."/>
            <person name="Manak J.R."/>
            <person name="Muller J."/>
            <person name="Pangilinan J."/>
            <person name="Patwardhan R.P."/>
            <person name="Pitluck S."/>
            <person name="Pritham E.J."/>
            <person name="Rechtsteiner A."/>
            <person name="Rho M."/>
            <person name="Rogozin I.B."/>
            <person name="Sakarya O."/>
            <person name="Salamov A."/>
            <person name="Schaack S."/>
            <person name="Shapiro H."/>
            <person name="Shiga Y."/>
            <person name="Skalitzky C."/>
            <person name="Smith Z."/>
            <person name="Souvorov A."/>
            <person name="Sung W."/>
            <person name="Tang Z."/>
            <person name="Tsuchiya D."/>
            <person name="Tu H."/>
            <person name="Vos H."/>
            <person name="Wang M."/>
            <person name="Wolf Y.I."/>
            <person name="Yamagata H."/>
            <person name="Yamada T."/>
            <person name="Ye Y."/>
            <person name="Shaw J.R."/>
            <person name="Andrews J."/>
            <person name="Crease T.J."/>
            <person name="Tang H."/>
            <person name="Lucas S.M."/>
            <person name="Robertson H.M."/>
            <person name="Bork P."/>
            <person name="Koonin E.V."/>
            <person name="Zdobnov E.M."/>
            <person name="Grigoriev I.V."/>
            <person name="Lynch M."/>
            <person name="Boore J.L."/>
        </authorList>
    </citation>
    <scope>NUCLEOTIDE SEQUENCE [LARGE SCALE GENOMIC DNA]</scope>
</reference>
<evidence type="ECO:0000256" key="6">
    <source>
        <dbReference type="ARBA" id="ARBA00029445"/>
    </source>
</evidence>
<dbReference type="GO" id="GO:0016020">
    <property type="term" value="C:membrane"/>
    <property type="evidence" value="ECO:0007669"/>
    <property type="project" value="UniProtKB-SubCell"/>
</dbReference>
<evidence type="ECO:0000256" key="4">
    <source>
        <dbReference type="ARBA" id="ARBA00023136"/>
    </source>
</evidence>